<evidence type="ECO:0000313" key="3">
    <source>
        <dbReference type="EMBL" id="MBC3759777.1"/>
    </source>
</evidence>
<evidence type="ECO:0000256" key="1">
    <source>
        <dbReference type="ARBA" id="ARBA00022729"/>
    </source>
</evidence>
<organism evidence="3 4">
    <name type="scientific">Hyunsoonleella aquatilis</name>
    <dbReference type="NCBI Taxonomy" id="2762758"/>
    <lineage>
        <taxon>Bacteria</taxon>
        <taxon>Pseudomonadati</taxon>
        <taxon>Bacteroidota</taxon>
        <taxon>Flavobacteriia</taxon>
        <taxon>Flavobacteriales</taxon>
        <taxon>Flavobacteriaceae</taxon>
    </lineage>
</organism>
<feature type="non-terminal residue" evidence="3">
    <location>
        <position position="1"/>
    </location>
</feature>
<keyword evidence="4" id="KW-1185">Reference proteome</keyword>
<name>A0A923HD78_9FLAO</name>
<evidence type="ECO:0000313" key="4">
    <source>
        <dbReference type="Proteomes" id="UP000656244"/>
    </source>
</evidence>
<dbReference type="AlphaFoldDB" id="A0A923HD78"/>
<dbReference type="RefSeq" id="WP_186563736.1">
    <property type="nucleotide sequence ID" value="NZ_JACNMF010000005.1"/>
</dbReference>
<feature type="domain" description="Secretion system C-terminal sorting" evidence="2">
    <location>
        <begin position="646"/>
        <end position="723"/>
    </location>
</feature>
<sequence>EEFICSSTAPAGYADNNTDCDDTDASVNTPQLYYVDFDGDGFGSTAEEFICSSTAPAGYADNNTDCDDTDASVNTPQLYYVDFDGDGFGSTAEEFICSSTVPAGYADNNTDCDDADPNVNPGVSEIVGNGIDDDCDPSTLDMITYVWAGNVDSDWTDSNNWESGLAPGLSPAYEILIPSGRPNYPVLTSGQNLDLASSASIEVDTGASLMVLPNVVVTNNGVITNNGVFALKSDATGSAYIGSGTGTFNGVIDVERYIPSRRAFRLLSTPVTTSDFISNNWQQGTHITGSVSGANGFDATVTGNPSMYTFDNFGQTWDAIPSTDATNLVTGTPYRLMVRGDRTIDLNDNNAVPTATTLVSKGILEAENATPGPLALNNISGGFSFVGNPFQAQVDMNALLTFGSSNVSTLFYWVWDASLGIRGAYATVIVPTGQATAGVSNEFLQAGQACFVRTLNDGPASITFSQSSKHTSSPETQIFKRGTGKSTIGQLSLSLYERDAYKNGEPPSDGLLILFNENGNNEVDGLDATKFTNLDENLAVDNEGSLLSIENRMHPTGLDEIQLFVDSYRGKSYTLRINSKGIEGAVPILLDTYTNMSVRLDQGPDINYNFDVDPSIGESISAHRFKIIFDSKSLSIQSGDIWDVEMYPNPTDVGYFSLNVPQGADDLEITIYNVLGAKVFHKDNFTPGKKTIISTGFTKNNDNGVYLVKMESKDRVVTKKLIIN</sequence>
<dbReference type="EMBL" id="JACNMF010000005">
    <property type="protein sequence ID" value="MBC3759777.1"/>
    <property type="molecule type" value="Genomic_DNA"/>
</dbReference>
<evidence type="ECO:0000259" key="2">
    <source>
        <dbReference type="Pfam" id="PF18962"/>
    </source>
</evidence>
<dbReference type="InterPro" id="IPR026444">
    <property type="entry name" value="Secre_tail"/>
</dbReference>
<dbReference type="InterPro" id="IPR021655">
    <property type="entry name" value="Put_metal-bd"/>
</dbReference>
<dbReference type="Proteomes" id="UP000656244">
    <property type="component" value="Unassembled WGS sequence"/>
</dbReference>
<dbReference type="NCBIfam" id="TIGR04183">
    <property type="entry name" value="Por_Secre_tail"/>
    <property type="match status" value="1"/>
</dbReference>
<dbReference type="Pfam" id="PF18962">
    <property type="entry name" value="Por_Secre_tail"/>
    <property type="match status" value="1"/>
</dbReference>
<accession>A0A923HD78</accession>
<proteinExistence type="predicted"/>
<protein>
    <submittedName>
        <fullName evidence="3">T9SS type A sorting domain-containing protein</fullName>
    </submittedName>
</protein>
<keyword evidence="1" id="KW-0732">Signal</keyword>
<gene>
    <name evidence="3" type="ORF">H7U19_15295</name>
</gene>
<dbReference type="Pfam" id="PF11617">
    <property type="entry name" value="Cu-binding_MopE"/>
    <property type="match status" value="3"/>
</dbReference>
<comment type="caution">
    <text evidence="3">The sequence shown here is derived from an EMBL/GenBank/DDBJ whole genome shotgun (WGS) entry which is preliminary data.</text>
</comment>
<reference evidence="3" key="1">
    <citation type="submission" date="2020-08" db="EMBL/GenBank/DDBJ databases">
        <title>Hyunsoonleella sp. strain SJ7 genome sequencing and assembly.</title>
        <authorList>
            <person name="Kim I."/>
        </authorList>
    </citation>
    <scope>NUCLEOTIDE SEQUENCE</scope>
    <source>
        <strain evidence="3">SJ7</strain>
    </source>
</reference>